<dbReference type="SUPFAM" id="SSF53213">
    <property type="entry name" value="LigB-like"/>
    <property type="match status" value="1"/>
</dbReference>
<accession>A0ABY8SWX9</accession>
<sequence>MPSKRFDDWLTGTMQAEPQKRNQRLCNWDLVPAARIADLRKEHLLPLMVVVGSAEKERASRVFYEEVFMDSASVSSWRLG</sequence>
<keyword evidence="2" id="KW-1185">Reference proteome</keyword>
<organism evidence="1 2">
    <name type="scientific">Comamonas resistens</name>
    <dbReference type="NCBI Taxonomy" id="3046670"/>
    <lineage>
        <taxon>Bacteria</taxon>
        <taxon>Pseudomonadati</taxon>
        <taxon>Pseudomonadota</taxon>
        <taxon>Betaproteobacteria</taxon>
        <taxon>Burkholderiales</taxon>
        <taxon>Comamonadaceae</taxon>
        <taxon>Comamonas</taxon>
    </lineage>
</organism>
<protein>
    <submittedName>
        <fullName evidence="1">Uncharacterized protein</fullName>
    </submittedName>
</protein>
<reference evidence="1 2" key="1">
    <citation type="submission" date="2023-05" db="EMBL/GenBank/DDBJ databases">
        <authorList>
            <person name="Yin Y."/>
            <person name="Lu Z."/>
        </authorList>
    </citation>
    <scope>NUCLEOTIDE SEQUENCE [LARGE SCALE GENOMIC DNA]</scope>
    <source>
        <strain evidence="1 2">ZM22</strain>
    </source>
</reference>
<dbReference type="RefSeq" id="WP_283488583.1">
    <property type="nucleotide sequence ID" value="NZ_CP125947.1"/>
</dbReference>
<dbReference type="Proteomes" id="UP001240697">
    <property type="component" value="Chromosome"/>
</dbReference>
<dbReference type="EMBL" id="CP125947">
    <property type="protein sequence ID" value="WHS67555.1"/>
    <property type="molecule type" value="Genomic_DNA"/>
</dbReference>
<evidence type="ECO:0000313" key="2">
    <source>
        <dbReference type="Proteomes" id="UP001240697"/>
    </source>
</evidence>
<proteinExistence type="predicted"/>
<evidence type="ECO:0000313" key="1">
    <source>
        <dbReference type="EMBL" id="WHS67555.1"/>
    </source>
</evidence>
<dbReference type="Gene3D" id="3.40.830.10">
    <property type="entry name" value="LigB-like"/>
    <property type="match status" value="1"/>
</dbReference>
<gene>
    <name evidence="1" type="ORF">QMY55_10785</name>
</gene>
<name>A0ABY8SWX9_9BURK</name>